<proteinExistence type="predicted"/>
<dbReference type="InterPro" id="IPR041679">
    <property type="entry name" value="DNA2/NAM7-like_C"/>
</dbReference>
<comment type="caution">
    <text evidence="5">The sequence shown here is derived from an EMBL/GenBank/DDBJ whole genome shotgun (WGS) entry which is preliminary data.</text>
</comment>
<feature type="compositionally biased region" description="Polar residues" evidence="1">
    <location>
        <begin position="1836"/>
        <end position="1846"/>
    </location>
</feature>
<feature type="domain" description="DUF6469" evidence="4">
    <location>
        <begin position="8"/>
        <end position="126"/>
    </location>
</feature>
<evidence type="ECO:0000256" key="1">
    <source>
        <dbReference type="SAM" id="MobiDB-lite"/>
    </source>
</evidence>
<dbReference type="InterPro" id="IPR041677">
    <property type="entry name" value="DNA2/NAM7_AAA_11"/>
</dbReference>
<evidence type="ECO:0000259" key="4">
    <source>
        <dbReference type="Pfam" id="PF20073"/>
    </source>
</evidence>
<feature type="domain" description="DNA2/NAM7 helicase helicase" evidence="2">
    <location>
        <begin position="165"/>
        <end position="403"/>
    </location>
</feature>
<gene>
    <name evidence="5" type="ORF">CTI12_AA285710</name>
</gene>
<dbReference type="PANTHER" id="PTHR21529">
    <property type="entry name" value="MAMMARY TURMOR VIRUS RECEPTOR HOMOLOG 1, 2 MTVR1, 2"/>
    <property type="match status" value="1"/>
</dbReference>
<dbReference type="EMBL" id="PKPP01003203">
    <property type="protein sequence ID" value="PWA70663.1"/>
    <property type="molecule type" value="Genomic_DNA"/>
</dbReference>
<name>A0A2U1NAY9_ARTAN</name>
<feature type="region of interest" description="Disordered" evidence="1">
    <location>
        <begin position="1986"/>
        <end position="2017"/>
    </location>
</feature>
<dbReference type="PANTHER" id="PTHR21529:SF4">
    <property type="entry name" value="TPR AND ANKYRIN REPEAT-CONTAINING PROTEIN 1"/>
    <property type="match status" value="1"/>
</dbReference>
<dbReference type="InterPro" id="IPR045529">
    <property type="entry name" value="DUF6469"/>
</dbReference>
<keyword evidence="5" id="KW-0378">Hydrolase</keyword>
<accession>A0A2U1NAY9</accession>
<evidence type="ECO:0000313" key="6">
    <source>
        <dbReference type="Proteomes" id="UP000245207"/>
    </source>
</evidence>
<dbReference type="Pfam" id="PF13086">
    <property type="entry name" value="AAA_11"/>
    <property type="match status" value="1"/>
</dbReference>
<feature type="compositionally biased region" description="Basic residues" evidence="1">
    <location>
        <begin position="2001"/>
        <end position="2017"/>
    </location>
</feature>
<dbReference type="STRING" id="35608.A0A2U1NAY9"/>
<dbReference type="GO" id="GO:0004386">
    <property type="term" value="F:helicase activity"/>
    <property type="evidence" value="ECO:0007669"/>
    <property type="project" value="UniProtKB-KW"/>
</dbReference>
<dbReference type="InterPro" id="IPR027417">
    <property type="entry name" value="P-loop_NTPase"/>
</dbReference>
<dbReference type="GO" id="GO:0016787">
    <property type="term" value="F:hydrolase activity"/>
    <property type="evidence" value="ECO:0007669"/>
    <property type="project" value="UniProtKB-KW"/>
</dbReference>
<reference evidence="5 6" key="1">
    <citation type="journal article" date="2018" name="Mol. Plant">
        <title>The genome of Artemisia annua provides insight into the evolution of Asteraceae family and artemisinin biosynthesis.</title>
        <authorList>
            <person name="Shen Q."/>
            <person name="Zhang L."/>
            <person name="Liao Z."/>
            <person name="Wang S."/>
            <person name="Yan T."/>
            <person name="Shi P."/>
            <person name="Liu M."/>
            <person name="Fu X."/>
            <person name="Pan Q."/>
            <person name="Wang Y."/>
            <person name="Lv Z."/>
            <person name="Lu X."/>
            <person name="Zhang F."/>
            <person name="Jiang W."/>
            <person name="Ma Y."/>
            <person name="Chen M."/>
            <person name="Hao X."/>
            <person name="Li L."/>
            <person name="Tang Y."/>
            <person name="Lv G."/>
            <person name="Zhou Y."/>
            <person name="Sun X."/>
            <person name="Brodelius P.E."/>
            <person name="Rose J.K.C."/>
            <person name="Tang K."/>
        </authorList>
    </citation>
    <scope>NUCLEOTIDE SEQUENCE [LARGE SCALE GENOMIC DNA]</scope>
    <source>
        <strain evidence="6">cv. Huhao1</strain>
        <tissue evidence="5">Leaf</tissue>
    </source>
</reference>
<keyword evidence="5" id="KW-0067">ATP-binding</keyword>
<dbReference type="Pfam" id="PF13087">
    <property type="entry name" value="AAA_12"/>
    <property type="match status" value="1"/>
</dbReference>
<sequence>MEIMHRAPFADIISFNESNSGENMVYDVTVGRWRNQCSECDKDNYHALRGDLLLLVDGKLESVSDLKRVGRTWALTLVKSNEDDCTSISVKASQPIEFQDGMFAFFVMNVTSQKGIWNSLHMNRNLYIIKEILYTDSMVKEKCNICSFGSDSIVSQKVDRQLLLNLNESQRAAVMAVLCKTQCCHISSVEQIWGPPGTGKTMTVSVLLFILLQMKHRTLACAPTNVAIVQLASRVQSLVRESFKMTTTSGDCLCSVGDLLLFGTKERLKFSTDIEEIYLEHRDMVSKELEDLFNSKPLQDDSVKSCISLLRDLQISIAKLSLPCFSNKYAIKQFCFERASLIFSTTSSSYKLHAVNMEPLNMVVLDEAAQLKEAESTIPLQLPGMKHAILIGDERQLPELVNSNVCIESGFGRSLFDRLSSLGHSKHLLNVQYRMHPSISFFPNLKFYQNQILDAQNVLSKSYGKRHCLWILGNESTLTNSESIWKELVCDARNRHCLFDADADEFLKMTIIGAKKKLEQLDDLVNGNSVLFKHAKWKVLFSDNFRRTFGKLTSSRLKKQVLNLSLKLSSGWRPKIKSVDLCCENSSQILKQFKVEGNLEVPKSWPASQKMIRFRCVSDGENESKVSVNPGAVRNHIENSKVSESLFLMKFYSLSCGVVSHLLSGKEVDVPIQVTDEQMDIILSHKSSFIIGRSGTGKTTILIMKLLQQEHKFRIVSDGFYEAESNPIRDAEVDDDPEISKQSVLRQLFVTVSPNLCYVVKQNVSHLTSISSNESSSAEINLDNMDIIASELNDIPDTFINIPVKYYPLVITFQKCLMMLDGTLGSSFFERFLEAREGSHVDNLEPETSLVSGEAPVLLESCNDENAMKKIFGGSRNGGEIVGFGAEQVILDVLLYNFFGTSPLKDRWRVIYGFMEKHNWLDEKLPQSFPVFSEARHSVLCSELKQLYVAITRTRQRLWICEKKEELSKPMFDYWKVRGLVQVRKLDDSVAQAMRVESSPQEWRERGKKLFYENSFAMATFCFERAGDTMWEKLAKASGLRASADQMRETNPDSYFGYLKEAAGMFELIGKLESAASCYCDLGEYERAGKIYMQKCGKFDTAAECFTLAGCYSEATEAYAKGDQFSNCLSVCKKGKLFDLGIQFIKYWEEHVNNKNEELEEVKQEFLESCALDYHEHKDSKSMMKFVRAFCSMESKRMFLRSLGCLDELLLLEEELGHLLEAAELARSSGDLLKEAELLEKTGHLKEAALLLVWYVFFSSLWRNGNKGWPLKQFAQKEEFCNKVRLLAKMDSDIMYDFVCSELKILSDQHNSLHELKKYLCVSQDKASLRGEILSIRKILDKHLHLNSSKYDWEDELPLDIYKHCKDKMFQNRVSVRTLVFYWNLWKKHIMDIFISIKSLENGESVNQSGHADFCLYYFGVRKQYVKGNMVYLSLNRDAEWIKNTGNKGLHRDEKRMIFDSRELVYVIRSYWHSELFSVGIKVLETLDALHPYKKKLQIFLDISLNYFDFVFLLDWRKAVSEDLVSLRDTDLSVSLLDEIILQNVDIKGDLTYRTIGRVMMIFLGSRTVLKKKFVTGLHWKPKWKSVVKNLRYADSIAAPLEDALKHTFLADWKCPGCISTHSFVHLLDRLLFMSSSSSGILFTTKASFVEWFTYLPSTDTTFPALQQIYTKPTELLYFVDRIEDMLFNPDKTKMWIRTSKINVSYYLPLLALRLVMMLSLICLQVSDCSGVLIGLLTGSIGYLLPKKFVFNLQRRRSGHDLNLNPELVAEAFASIEDPLVIVYSEDASPKIHAPSAIFVDLKKPKQEIMSALLPRKNAQTGIDFQGDNADVGTTPEVSTSNTLPDANMNMNCMDLQINWKVVEEIIEDLNGKKGVGVNTLSHAAMVKEELDKNIGTLATILVDQKLCSGNDARVVRRANDDFGLLSFAFDKSRRRATKLVFWKDVVLASERLRSDRPKIERVVKHYVTSQVLKVKQTGDEALEVLENQSGFDNTRDGNKKKGNKGKKSNKSKGKKK</sequence>
<evidence type="ECO:0000259" key="2">
    <source>
        <dbReference type="Pfam" id="PF13086"/>
    </source>
</evidence>
<dbReference type="GO" id="GO:0005524">
    <property type="term" value="F:ATP binding"/>
    <property type="evidence" value="ECO:0007669"/>
    <property type="project" value="UniProtKB-KW"/>
</dbReference>
<dbReference type="OrthoDB" id="3156807at2759"/>
<keyword evidence="5" id="KW-0347">Helicase</keyword>
<keyword evidence="5" id="KW-0547">Nucleotide-binding</keyword>
<evidence type="ECO:0000259" key="3">
    <source>
        <dbReference type="Pfam" id="PF13087"/>
    </source>
</evidence>
<feature type="domain" description="DNA2/NAM7 helicase-like C-terminal" evidence="3">
    <location>
        <begin position="412"/>
        <end position="474"/>
    </location>
</feature>
<dbReference type="Gene3D" id="3.40.50.300">
    <property type="entry name" value="P-loop containing nucleotide triphosphate hydrolases"/>
    <property type="match status" value="1"/>
</dbReference>
<keyword evidence="6" id="KW-1185">Reference proteome</keyword>
<dbReference type="InterPro" id="IPR039904">
    <property type="entry name" value="TRANK1"/>
</dbReference>
<dbReference type="SUPFAM" id="SSF52540">
    <property type="entry name" value="P-loop containing nucleoside triphosphate hydrolases"/>
    <property type="match status" value="1"/>
</dbReference>
<dbReference type="Proteomes" id="UP000245207">
    <property type="component" value="Unassembled WGS sequence"/>
</dbReference>
<feature type="region of interest" description="Disordered" evidence="1">
    <location>
        <begin position="1826"/>
        <end position="1846"/>
    </location>
</feature>
<evidence type="ECO:0000313" key="5">
    <source>
        <dbReference type="EMBL" id="PWA70663.1"/>
    </source>
</evidence>
<dbReference type="Pfam" id="PF20073">
    <property type="entry name" value="DUF6469"/>
    <property type="match status" value="1"/>
</dbReference>
<organism evidence="5 6">
    <name type="scientific">Artemisia annua</name>
    <name type="common">Sweet wormwood</name>
    <dbReference type="NCBI Taxonomy" id="35608"/>
    <lineage>
        <taxon>Eukaryota</taxon>
        <taxon>Viridiplantae</taxon>
        <taxon>Streptophyta</taxon>
        <taxon>Embryophyta</taxon>
        <taxon>Tracheophyta</taxon>
        <taxon>Spermatophyta</taxon>
        <taxon>Magnoliopsida</taxon>
        <taxon>eudicotyledons</taxon>
        <taxon>Gunneridae</taxon>
        <taxon>Pentapetalae</taxon>
        <taxon>asterids</taxon>
        <taxon>campanulids</taxon>
        <taxon>Asterales</taxon>
        <taxon>Asteraceae</taxon>
        <taxon>Asteroideae</taxon>
        <taxon>Anthemideae</taxon>
        <taxon>Artemisiinae</taxon>
        <taxon>Artemisia</taxon>
    </lineage>
</organism>
<protein>
    <submittedName>
        <fullName evidence="5">UvrD-like Helicase, ATP-binding domain, P-loop containing nucleoside triphosphate hydrolase</fullName>
    </submittedName>
</protein>